<reference evidence="2 3" key="1">
    <citation type="journal article" date="2020" name="Phytopathology">
        <title>Genome Sequence Resources of Colletotrichum truncatum, C. plurivorum, C. musicola, and C. sojae: Four Species Pathogenic to Soybean (Glycine max).</title>
        <authorList>
            <person name="Rogerio F."/>
            <person name="Boufleur T.R."/>
            <person name="Ciampi-Guillardi M."/>
            <person name="Sukno S.A."/>
            <person name="Thon M.R."/>
            <person name="Massola Junior N.S."/>
            <person name="Baroncelli R."/>
        </authorList>
    </citation>
    <scope>NUCLEOTIDE SEQUENCE [LARGE SCALE GENOMIC DNA]</scope>
    <source>
        <strain evidence="2 3">LFN0009</strain>
    </source>
</reference>
<dbReference type="Proteomes" id="UP000652219">
    <property type="component" value="Unassembled WGS sequence"/>
</dbReference>
<protein>
    <submittedName>
        <fullName evidence="2">Uncharacterized protein</fullName>
    </submittedName>
</protein>
<proteinExistence type="predicted"/>
<keyword evidence="3" id="KW-1185">Reference proteome</keyword>
<dbReference type="AlphaFoldDB" id="A0A8H6MSA9"/>
<evidence type="ECO:0000313" key="3">
    <source>
        <dbReference type="Proteomes" id="UP000652219"/>
    </source>
</evidence>
<dbReference type="EMBL" id="WIGN01000161">
    <property type="protein sequence ID" value="KAF6806341.1"/>
    <property type="molecule type" value="Genomic_DNA"/>
</dbReference>
<organism evidence="2 3">
    <name type="scientific">Colletotrichum sojae</name>
    <dbReference type="NCBI Taxonomy" id="2175907"/>
    <lineage>
        <taxon>Eukaryota</taxon>
        <taxon>Fungi</taxon>
        <taxon>Dikarya</taxon>
        <taxon>Ascomycota</taxon>
        <taxon>Pezizomycotina</taxon>
        <taxon>Sordariomycetes</taxon>
        <taxon>Hypocreomycetidae</taxon>
        <taxon>Glomerellales</taxon>
        <taxon>Glomerellaceae</taxon>
        <taxon>Colletotrichum</taxon>
        <taxon>Colletotrichum orchidearum species complex</taxon>
    </lineage>
</organism>
<gene>
    <name evidence="2" type="ORF">CSOJ01_08917</name>
</gene>
<feature type="compositionally biased region" description="Pro residues" evidence="1">
    <location>
        <begin position="1"/>
        <end position="19"/>
    </location>
</feature>
<accession>A0A8H6MSA9</accession>
<sequence length="80" mass="8123">MSTPPIFPPASVLPPPPPAAGYRPQRHTTQGGGGTGAGMGSSRVEDWHLRPGTQGGGSSRDPGASPVIVSDALVGRRRVI</sequence>
<comment type="caution">
    <text evidence="2">The sequence shown here is derived from an EMBL/GenBank/DDBJ whole genome shotgun (WGS) entry which is preliminary data.</text>
</comment>
<evidence type="ECO:0000313" key="2">
    <source>
        <dbReference type="EMBL" id="KAF6806341.1"/>
    </source>
</evidence>
<evidence type="ECO:0000256" key="1">
    <source>
        <dbReference type="SAM" id="MobiDB-lite"/>
    </source>
</evidence>
<feature type="compositionally biased region" description="Gly residues" evidence="1">
    <location>
        <begin position="30"/>
        <end position="39"/>
    </location>
</feature>
<feature type="region of interest" description="Disordered" evidence="1">
    <location>
        <begin position="1"/>
        <end position="80"/>
    </location>
</feature>
<name>A0A8H6MSA9_9PEZI</name>